<dbReference type="EMBL" id="BMMI01000017">
    <property type="protein sequence ID" value="GGL85640.1"/>
    <property type="molecule type" value="Genomic_DNA"/>
</dbReference>
<reference evidence="2 3" key="3">
    <citation type="submission" date="2020-02" db="EMBL/GenBank/DDBJ databases">
        <title>Sequencing the genomes of 1000 actinobacteria strains.</title>
        <authorList>
            <person name="Klenk H.-P."/>
        </authorList>
    </citation>
    <scope>NUCLEOTIDE SEQUENCE [LARGE SCALE GENOMIC DNA]</scope>
    <source>
        <strain evidence="2 3">DSM 45201</strain>
    </source>
</reference>
<comment type="caution">
    <text evidence="2">The sequence shown here is derived from an EMBL/GenBank/DDBJ whole genome shotgun (WGS) entry which is preliminary data.</text>
</comment>
<accession>A0A846M3Q5</accession>
<evidence type="ECO:0000313" key="4">
    <source>
        <dbReference type="Proteomes" id="UP000648663"/>
    </source>
</evidence>
<gene>
    <name evidence="2" type="ORF">FB380_004770</name>
    <name evidence="1" type="ORF">GCM10011589_47570</name>
</gene>
<organism evidence="2 3">
    <name type="scientific">Modestobacter marinus</name>
    <dbReference type="NCBI Taxonomy" id="477641"/>
    <lineage>
        <taxon>Bacteria</taxon>
        <taxon>Bacillati</taxon>
        <taxon>Actinomycetota</taxon>
        <taxon>Actinomycetes</taxon>
        <taxon>Geodermatophilales</taxon>
        <taxon>Geodermatophilaceae</taxon>
        <taxon>Modestobacter</taxon>
    </lineage>
</organism>
<reference evidence="1" key="1">
    <citation type="journal article" date="2014" name="Int. J. Syst. Evol. Microbiol.">
        <title>Complete genome of a new Firmicutes species belonging to the dominant human colonic microbiota ('Ruminococcus bicirculans') reveals two chromosomes and a selective capacity to utilize plant glucans.</title>
        <authorList>
            <consortium name="NISC Comparative Sequencing Program"/>
            <person name="Wegmann U."/>
            <person name="Louis P."/>
            <person name="Goesmann A."/>
            <person name="Henrissat B."/>
            <person name="Duncan S.H."/>
            <person name="Flint H.J."/>
        </authorList>
    </citation>
    <scope>NUCLEOTIDE SEQUENCE</scope>
    <source>
        <strain evidence="1">CGMCC 4.5581</strain>
    </source>
</reference>
<reference evidence="4" key="2">
    <citation type="journal article" date="2019" name="Int. J. Syst. Evol. Microbiol.">
        <title>The Global Catalogue of Microorganisms (GCM) 10K type strain sequencing project: providing services to taxonomists for standard genome sequencing and annotation.</title>
        <authorList>
            <consortium name="The Broad Institute Genomics Platform"/>
            <consortium name="The Broad Institute Genome Sequencing Center for Infectious Disease"/>
            <person name="Wu L."/>
            <person name="Ma J."/>
        </authorList>
    </citation>
    <scope>NUCLEOTIDE SEQUENCE [LARGE SCALE GENOMIC DNA]</scope>
    <source>
        <strain evidence="4">CGMCC 4.5581</strain>
    </source>
</reference>
<sequence length="243" mass="25919">MSTHVPLTVRADLAGGIAQAAPWGIALDGLLASALWADHKAATHAAGQLTDRLIDTPDPADLDLPLTRCTTDAGGWHWAATCAHPQDQASPLPEVRHWTGRTDHRAMEQLATTLPATVSDRQGRYRARRMPLMVTTCRAVSWRAIGDVEAITTLLQTVTAIGKKRSQGEGHVLAWTVTPDPTLEAWDAAHLHPDGTLGRPTPAGCLAGHPPVPDGGRGTAGLRPPYMHPARQQLLHLPALLDG</sequence>
<dbReference type="Proteomes" id="UP000552836">
    <property type="component" value="Unassembled WGS sequence"/>
</dbReference>
<reference evidence="1" key="4">
    <citation type="submission" date="2024-05" db="EMBL/GenBank/DDBJ databases">
        <authorList>
            <person name="Sun Q."/>
            <person name="Zhou Y."/>
        </authorList>
    </citation>
    <scope>NUCLEOTIDE SEQUENCE</scope>
    <source>
        <strain evidence="1">CGMCC 4.5581</strain>
    </source>
</reference>
<proteinExistence type="predicted"/>
<evidence type="ECO:0000313" key="3">
    <source>
        <dbReference type="Proteomes" id="UP000552836"/>
    </source>
</evidence>
<protein>
    <submittedName>
        <fullName evidence="2">CRISPR type IV-associated protein Csf3</fullName>
    </submittedName>
</protein>
<evidence type="ECO:0000313" key="2">
    <source>
        <dbReference type="EMBL" id="NIH70259.1"/>
    </source>
</evidence>
<dbReference type="RefSeq" id="WP_166757807.1">
    <property type="nucleotide sequence ID" value="NZ_BAABJU010000052.1"/>
</dbReference>
<dbReference type="AlphaFoldDB" id="A0A846M3Q5"/>
<dbReference type="Proteomes" id="UP000648663">
    <property type="component" value="Unassembled WGS sequence"/>
</dbReference>
<keyword evidence="4" id="KW-1185">Reference proteome</keyword>
<evidence type="ECO:0000313" key="1">
    <source>
        <dbReference type="EMBL" id="GGL85640.1"/>
    </source>
</evidence>
<name>A0A846M3Q5_9ACTN</name>
<dbReference type="EMBL" id="JAAMPA010000006">
    <property type="protein sequence ID" value="NIH70259.1"/>
    <property type="molecule type" value="Genomic_DNA"/>
</dbReference>